<proteinExistence type="predicted"/>
<feature type="compositionally biased region" description="Acidic residues" evidence="2">
    <location>
        <begin position="131"/>
        <end position="141"/>
    </location>
</feature>
<dbReference type="Proteomes" id="UP001652582">
    <property type="component" value="Chromosome 14"/>
</dbReference>
<dbReference type="GO" id="GO:0005634">
    <property type="term" value="C:nucleus"/>
    <property type="evidence" value="ECO:0007669"/>
    <property type="project" value="UniProtKB-SubCell"/>
</dbReference>
<evidence type="ECO:0000313" key="5">
    <source>
        <dbReference type="Proteomes" id="UP001652582"/>
    </source>
</evidence>
<dbReference type="Pfam" id="PF10545">
    <property type="entry name" value="MADF_DNA_bdg"/>
    <property type="match status" value="1"/>
</dbReference>
<dbReference type="InterPro" id="IPR006578">
    <property type="entry name" value="MADF-dom"/>
</dbReference>
<dbReference type="InterPro" id="IPR004210">
    <property type="entry name" value="BESS_motif"/>
</dbReference>
<feature type="region of interest" description="Disordered" evidence="2">
    <location>
        <begin position="117"/>
        <end position="141"/>
    </location>
</feature>
<dbReference type="GO" id="GO:0003677">
    <property type="term" value="F:DNA binding"/>
    <property type="evidence" value="ECO:0007669"/>
    <property type="project" value="InterPro"/>
</dbReference>
<comment type="subcellular location">
    <subcellularLocation>
        <location evidence="1">Nucleus</location>
    </subcellularLocation>
</comment>
<dbReference type="RefSeq" id="XP_023946228.1">
    <property type="nucleotide sequence ID" value="XM_024090460.2"/>
</dbReference>
<organism evidence="5 6">
    <name type="scientific">Bicyclus anynana</name>
    <name type="common">Squinting bush brown butterfly</name>
    <dbReference type="NCBI Taxonomy" id="110368"/>
    <lineage>
        <taxon>Eukaryota</taxon>
        <taxon>Metazoa</taxon>
        <taxon>Ecdysozoa</taxon>
        <taxon>Arthropoda</taxon>
        <taxon>Hexapoda</taxon>
        <taxon>Insecta</taxon>
        <taxon>Pterygota</taxon>
        <taxon>Neoptera</taxon>
        <taxon>Endopterygota</taxon>
        <taxon>Lepidoptera</taxon>
        <taxon>Glossata</taxon>
        <taxon>Ditrysia</taxon>
        <taxon>Papilionoidea</taxon>
        <taxon>Nymphalidae</taxon>
        <taxon>Satyrinae</taxon>
        <taxon>Satyrini</taxon>
        <taxon>Mycalesina</taxon>
        <taxon>Bicyclus</taxon>
    </lineage>
</organism>
<dbReference type="Pfam" id="PF02944">
    <property type="entry name" value="BESS"/>
    <property type="match status" value="1"/>
</dbReference>
<dbReference type="GeneID" id="112051690"/>
<keyword evidence="1" id="KW-0539">Nucleus</keyword>
<name>A0A6J1NMR5_BICAN</name>
<feature type="domain" description="BESS" evidence="4">
    <location>
        <begin position="194"/>
        <end position="233"/>
    </location>
</feature>
<protein>
    <submittedName>
        <fullName evidence="6">Uncharacterized protein LOC112051690</fullName>
    </submittedName>
</protein>
<evidence type="ECO:0000259" key="3">
    <source>
        <dbReference type="PROSITE" id="PS51029"/>
    </source>
</evidence>
<dbReference type="PANTHER" id="PTHR12243">
    <property type="entry name" value="MADF DOMAIN TRANSCRIPTION FACTOR"/>
    <property type="match status" value="1"/>
</dbReference>
<evidence type="ECO:0000256" key="2">
    <source>
        <dbReference type="SAM" id="MobiDB-lite"/>
    </source>
</evidence>
<dbReference type="InterPro" id="IPR039353">
    <property type="entry name" value="TF_Adf1"/>
</dbReference>
<reference evidence="6" key="1">
    <citation type="submission" date="2025-08" db="UniProtKB">
        <authorList>
            <consortium name="RefSeq"/>
        </authorList>
    </citation>
    <scope>IDENTIFICATION</scope>
</reference>
<gene>
    <name evidence="6" type="primary">LOC112051690</name>
</gene>
<dbReference type="PROSITE" id="PS51029">
    <property type="entry name" value="MADF"/>
    <property type="match status" value="1"/>
</dbReference>
<feature type="domain" description="MADF" evidence="3">
    <location>
        <begin position="6"/>
        <end position="108"/>
    </location>
</feature>
<dbReference type="AlphaFoldDB" id="A0A6J1NMR5"/>
<dbReference type="PANTHER" id="PTHR12243:SF67">
    <property type="entry name" value="COREPRESSOR OF PANGOLIN, ISOFORM A-RELATED"/>
    <property type="match status" value="1"/>
</dbReference>
<dbReference type="SMART" id="SM00595">
    <property type="entry name" value="MADF"/>
    <property type="match status" value="1"/>
</dbReference>
<keyword evidence="5" id="KW-1185">Reference proteome</keyword>
<dbReference type="KEGG" id="bany:112051690"/>
<evidence type="ECO:0000259" key="4">
    <source>
        <dbReference type="PROSITE" id="PS51031"/>
    </source>
</evidence>
<dbReference type="OrthoDB" id="6159213at2759"/>
<accession>A0A6J1NMR5</accession>
<dbReference type="PROSITE" id="PS51031">
    <property type="entry name" value="BESS"/>
    <property type="match status" value="1"/>
</dbReference>
<evidence type="ECO:0000313" key="6">
    <source>
        <dbReference type="RefSeq" id="XP_023946228.1"/>
    </source>
</evidence>
<evidence type="ECO:0000256" key="1">
    <source>
        <dbReference type="PROSITE-ProRule" id="PRU00371"/>
    </source>
</evidence>
<sequence>MSEAESLILAVEKHPCLWDIHHKDYHNRDVKYLAWEQVSKDVIKDWDTCSIIDKENKGADLKKKWTHIRDYFRRDFKKNQSAPTGSAAKKVKKYVYANLLHFLIPVFDKRNTEAKYPISDDDNNHSHSWESETEEEEGVEDVNDHKYTIIKPPSPVMQPCTVQSPSTLLNKDDISTQILSILQQKANQKQLEVEDDDTKFLLSFRTHMKQMKENQKIEFKLGMLQLLKKINNEYSSSSLLN</sequence>